<dbReference type="Gene3D" id="1.25.10.10">
    <property type="entry name" value="Leucine-rich Repeat Variant"/>
    <property type="match status" value="1"/>
</dbReference>
<dbReference type="Pfam" id="PF16213">
    <property type="entry name" value="DCB"/>
    <property type="match status" value="1"/>
</dbReference>
<dbReference type="FunFam" id="1.10.1000.11:FF:000003">
    <property type="entry name" value="Brefeldin A-inhibited guanine nucleotide-exchange protein 1"/>
    <property type="match status" value="1"/>
</dbReference>
<dbReference type="Pfam" id="PF09324">
    <property type="entry name" value="Sec7-like_HDS"/>
    <property type="match status" value="1"/>
</dbReference>
<organism evidence="7 8">
    <name type="scientific">Polypterus senegalus</name>
    <name type="common">Senegal bichir</name>
    <dbReference type="NCBI Taxonomy" id="55291"/>
    <lineage>
        <taxon>Eukaryota</taxon>
        <taxon>Metazoa</taxon>
        <taxon>Chordata</taxon>
        <taxon>Craniata</taxon>
        <taxon>Vertebrata</taxon>
        <taxon>Euteleostomi</taxon>
        <taxon>Actinopterygii</taxon>
        <taxon>Polypteriformes</taxon>
        <taxon>Polypteridae</taxon>
        <taxon>Polypterus</taxon>
    </lineage>
</organism>
<evidence type="ECO:0000256" key="2">
    <source>
        <dbReference type="ARBA" id="ARBA00004496"/>
    </source>
</evidence>
<keyword evidence="3" id="KW-0963">Cytoplasm</keyword>
<feature type="region of interest" description="Disordered" evidence="5">
    <location>
        <begin position="192"/>
        <end position="246"/>
    </location>
</feature>
<protein>
    <submittedName>
        <fullName evidence="7">BIG1 protein</fullName>
    </submittedName>
</protein>
<evidence type="ECO:0000256" key="1">
    <source>
        <dbReference type="ARBA" id="ARBA00004370"/>
    </source>
</evidence>
<keyword evidence="8" id="KW-1185">Reference proteome</keyword>
<evidence type="ECO:0000313" key="8">
    <source>
        <dbReference type="Proteomes" id="UP000886611"/>
    </source>
</evidence>
<proteinExistence type="predicted"/>
<dbReference type="GO" id="GO:0005085">
    <property type="term" value="F:guanyl-nucleotide exchange factor activity"/>
    <property type="evidence" value="ECO:0007669"/>
    <property type="project" value="InterPro"/>
</dbReference>
<comment type="subcellular location">
    <subcellularLocation>
        <location evidence="2">Cytoplasm</location>
    </subcellularLocation>
    <subcellularLocation>
        <location evidence="1">Membrane</location>
    </subcellularLocation>
</comment>
<evidence type="ECO:0000256" key="3">
    <source>
        <dbReference type="ARBA" id="ARBA00022490"/>
    </source>
</evidence>
<comment type="caution">
    <text evidence="7">The sequence shown here is derived from an EMBL/GenBank/DDBJ whole genome shotgun (WGS) entry which is preliminary data.</text>
</comment>
<dbReference type="Pfam" id="PF20252">
    <property type="entry name" value="BIG2_C"/>
    <property type="match status" value="1"/>
</dbReference>
<dbReference type="InterPro" id="IPR023394">
    <property type="entry name" value="Sec7_C_sf"/>
</dbReference>
<dbReference type="Gene3D" id="1.10.1000.11">
    <property type="entry name" value="Arf Nucleotide-binding Site Opener,domain 2"/>
    <property type="match status" value="1"/>
</dbReference>
<dbReference type="InterPro" id="IPR011989">
    <property type="entry name" value="ARM-like"/>
</dbReference>
<dbReference type="Gene3D" id="1.10.220.20">
    <property type="match status" value="1"/>
</dbReference>
<dbReference type="InterPro" id="IPR035999">
    <property type="entry name" value="Sec7_dom_sf"/>
</dbReference>
<sequence length="1640" mass="184774">MSIEVITIDQRTVTYRVVSMPGDGTYHIRLTLDIQGNIVSYVLNDWDRFKVWTDNGTGDNYTTQEQYKSEMLKPFTYGSACETKVGSGTLPPVKSKANFIEADKYFLPFELACQSKCPRIVNTSLDCLQALLTAVTSQQIEIHEGTVLQAVRTCYNIYLASKNLINQTTAKATLTQMLNVIFARMENQALQEAKQMEKERHRQQHLQHSPVSQHEPDSPQLRRLKEQSGKQLPQDQNGEADHHTNEVDKSIQGDIEPENGLDLCTIENEQTEADQATAAAESLCKDHIDVNEDGDYEEKAQEIVHRILQEVVNTVVGDSIECPSATESIGSTSGALEDETGLGSDSENVHANGIPGTPISASYTPSLPDDRLSVSSNDTQESGITTGPSPGAKFSHILQKDAFLVFRSLCKLSMKPLSDGPPDPKLHSLRSKFCLTKDAQSVVDIYVNYDCDLNAANIFERLVNDLSKIAQGRAGHELGMTPVQELSLRKKGLECLVSILKCMVEWSKDQYVNPNSQTSLGQEKPPEQETNEMKHPETINRYGSINSLDSTASSGIGSYSTQMSGTDNPEQFEVLKQQKEIIEQGIDLFNKKPKRGIQYLQEQGMLGTTPEDIAQFLHQEERLDSTQVGEFLGDNDRFNKEVMYAYVDQMDFQGKDFVSALRMFLEGFRLPGEAQKIDRLMEKFAARYLECNQGQTLFASADTAYVLAYSIIMLTTDLHSPQVKNKMTKEQYIKMNRGINDSKDLPEEYLSAIYNEIAGKKISMKETKELTLKSNKQNVASEKQRRLLYNLEMEQMAKTAKALMEAVSHVQAPFTSATHLEHVRPMFKLAWTPFLAAFSVGLQDCDDTEVASLCLEGIRCAIRIACIFTIQLERDAYVQALARFTLLTASSGITEMKQKNIDTIKTLITVAHTDGNYLGNSWHEILKCISQLELAQLIGTGVKPRYISGTVRGKEGTITGTKEQNSDEFVGLGLVGGNVDRKQIASIQESIGETSSQSVVVAVDRIFTGSTRLDGNAIVDFVRWLCAVSMDELASPTHPRMFSLQKIVEISYYNMGRIRLQWSRIWEVIGDHFNKVGCNPNEDVAIFAVDSLRQLSMKFLEKGELANFRFQKDFLRPFEHIMKKNRSPTIRDMVVRCIAQMVNSQAGNIRSGWKNIFSVFHLAASDQDESIVELAFQTTGHIVTTIDSFQDAVKCLSEFACNASFPDTSMEAIRLIRHCAKYVSDRPQKAEWMTTTCNHALYAICDVFTQYFEALSDVLLDDILSQLYWCVQQDNEQLARSGTNCLENVVILNGEKYTLEIWDKTCNCMLDIFKTTIPHALLTWRPAGIDCDPVCQVESSDKQLDSISQKSIDIHVRSEDQQSISSMEKVSLENRRQSQFSVGSGIYEDAVKNRTPTKIQEQRLFAALLIKCVVQLELIQTIDNIVFFPATSKKEDAENLAAAQRDTLDADVHVETQDQGMYRYLTSQQLFKLLDCLLESHRFAKAFNSNNEQRTALWKAGFKGKSKPNLLKQETSSLACCLRILFRMYTDNSRSDAWEEVQQRLLNVCSEAISYFLTLTSESHREAWTNLLLLFLTKALKISDERFKAHASRYYPLLCDIMQFDLIPELRAVLRKFFLRIGIVFQISQACEQEQGCDKQ</sequence>
<dbReference type="FunFam" id="1.10.220.20:FF:000002">
    <property type="entry name" value="Brefeldin A-inhibited guanine nucleotide-exchange protein 1"/>
    <property type="match status" value="1"/>
</dbReference>
<dbReference type="SUPFAM" id="SSF48425">
    <property type="entry name" value="Sec7 domain"/>
    <property type="match status" value="1"/>
</dbReference>
<dbReference type="Pfam" id="PF01369">
    <property type="entry name" value="Sec7"/>
    <property type="match status" value="1"/>
</dbReference>
<feature type="domain" description="SEC7" evidence="6">
    <location>
        <begin position="571"/>
        <end position="760"/>
    </location>
</feature>
<dbReference type="InterPro" id="IPR000904">
    <property type="entry name" value="Sec7_dom"/>
</dbReference>
<dbReference type="SMART" id="SM00222">
    <property type="entry name" value="Sec7"/>
    <property type="match status" value="1"/>
</dbReference>
<feature type="non-terminal residue" evidence="7">
    <location>
        <position position="1"/>
    </location>
</feature>
<gene>
    <name evidence="7" type="primary">Arfgef1</name>
    <name evidence="7" type="ORF">GTO96_0017856</name>
</gene>
<feature type="region of interest" description="Disordered" evidence="5">
    <location>
        <begin position="324"/>
        <end position="391"/>
    </location>
</feature>
<dbReference type="PANTHER" id="PTHR10663">
    <property type="entry name" value="GUANYL-NUCLEOTIDE EXCHANGE FACTOR"/>
    <property type="match status" value="1"/>
</dbReference>
<dbReference type="EMBL" id="JAATIS010007298">
    <property type="protein sequence ID" value="KAG2458173.1"/>
    <property type="molecule type" value="Genomic_DNA"/>
</dbReference>
<dbReference type="GO" id="GO:0032012">
    <property type="term" value="P:regulation of ARF protein signal transduction"/>
    <property type="evidence" value="ECO:0007669"/>
    <property type="project" value="InterPro"/>
</dbReference>
<evidence type="ECO:0000313" key="7">
    <source>
        <dbReference type="EMBL" id="KAG2458173.1"/>
    </source>
</evidence>
<accession>A0A8X8BHV4</accession>
<dbReference type="SUPFAM" id="SSF48371">
    <property type="entry name" value="ARM repeat"/>
    <property type="match status" value="1"/>
</dbReference>
<dbReference type="PROSITE" id="PS50190">
    <property type="entry name" value="SEC7"/>
    <property type="match status" value="1"/>
</dbReference>
<evidence type="ECO:0000256" key="4">
    <source>
        <dbReference type="ARBA" id="ARBA00023136"/>
    </source>
</evidence>
<dbReference type="InterPro" id="IPR016024">
    <property type="entry name" value="ARM-type_fold"/>
</dbReference>
<dbReference type="GO" id="GO:0005737">
    <property type="term" value="C:cytoplasm"/>
    <property type="evidence" value="ECO:0007669"/>
    <property type="project" value="UniProtKB-SubCell"/>
</dbReference>
<reference evidence="7 8" key="1">
    <citation type="journal article" date="2021" name="Cell">
        <title>Tracing the genetic footprints of vertebrate landing in non-teleost ray-finned fishes.</title>
        <authorList>
            <person name="Bi X."/>
            <person name="Wang K."/>
            <person name="Yang L."/>
            <person name="Pan H."/>
            <person name="Jiang H."/>
            <person name="Wei Q."/>
            <person name="Fang M."/>
            <person name="Yu H."/>
            <person name="Zhu C."/>
            <person name="Cai Y."/>
            <person name="He Y."/>
            <person name="Gan X."/>
            <person name="Zeng H."/>
            <person name="Yu D."/>
            <person name="Zhu Y."/>
            <person name="Jiang H."/>
            <person name="Qiu Q."/>
            <person name="Yang H."/>
            <person name="Zhang Y.E."/>
            <person name="Wang W."/>
            <person name="Zhu M."/>
            <person name="He S."/>
            <person name="Zhang G."/>
        </authorList>
    </citation>
    <scope>NUCLEOTIDE SEQUENCE [LARGE SCALE GENOMIC DNA]</scope>
    <source>
        <strain evidence="7">Bchr_013</strain>
    </source>
</reference>
<dbReference type="PANTHER" id="PTHR10663:SF137">
    <property type="entry name" value="BREFELDIN A-INHIBITED GUANINE NUCLEOTIDE-EXCHANGE PROTEIN 1"/>
    <property type="match status" value="1"/>
</dbReference>
<evidence type="ECO:0000259" key="6">
    <source>
        <dbReference type="PROSITE" id="PS50190"/>
    </source>
</evidence>
<name>A0A8X8BHV4_POLSE</name>
<evidence type="ECO:0000256" key="5">
    <source>
        <dbReference type="SAM" id="MobiDB-lite"/>
    </source>
</evidence>
<feature type="non-terminal residue" evidence="7">
    <location>
        <position position="1640"/>
    </location>
</feature>
<dbReference type="CDD" id="cd00171">
    <property type="entry name" value="Sec7"/>
    <property type="match status" value="1"/>
</dbReference>
<keyword evidence="4" id="KW-0472">Membrane</keyword>
<dbReference type="Proteomes" id="UP000886611">
    <property type="component" value="Unassembled WGS sequence"/>
</dbReference>
<feature type="compositionally biased region" description="Polar residues" evidence="5">
    <location>
        <begin position="325"/>
        <end position="334"/>
    </location>
</feature>
<dbReference type="InterPro" id="IPR015403">
    <property type="entry name" value="Mon2/Sec7/BIG1-like_HDS"/>
</dbReference>
<dbReference type="GO" id="GO:0016020">
    <property type="term" value="C:membrane"/>
    <property type="evidence" value="ECO:0007669"/>
    <property type="project" value="UniProtKB-SubCell"/>
</dbReference>
<dbReference type="InterPro" id="IPR032629">
    <property type="entry name" value="DCB_dom"/>
</dbReference>
<dbReference type="InterPro" id="IPR046455">
    <property type="entry name" value="Sec7/BIG1-like_C"/>
</dbReference>
<feature type="compositionally biased region" description="Polar residues" evidence="5">
    <location>
        <begin position="373"/>
        <end position="388"/>
    </location>
</feature>